<dbReference type="EMBL" id="FWWY01000001">
    <property type="protein sequence ID" value="SMC04189.1"/>
    <property type="molecule type" value="Genomic_DNA"/>
</dbReference>
<dbReference type="STRING" id="28034.BFX07_13470"/>
<sequence>MGGPDEFERLVWRYQLALDRFNQADSDHFDQVNQELSQTLDALNQYIIQCKRQLGFPVHSTTHPQVARVS</sequence>
<keyword evidence="2" id="KW-1185">Reference proteome</keyword>
<dbReference type="Proteomes" id="UP000192660">
    <property type="component" value="Unassembled WGS sequence"/>
</dbReference>
<reference evidence="2" key="1">
    <citation type="submission" date="2017-04" db="EMBL/GenBank/DDBJ databases">
        <authorList>
            <person name="Varghese N."/>
            <person name="Submissions S."/>
        </authorList>
    </citation>
    <scope>NUCLEOTIDE SEQUENCE [LARGE SCALE GENOMIC DNA]</scope>
    <source>
        <strain evidence="2">DSM 9293</strain>
    </source>
</reference>
<accession>A0A1W1WDE3</accession>
<gene>
    <name evidence="1" type="ORF">SAMN00768000_1509</name>
</gene>
<proteinExistence type="predicted"/>
<dbReference type="AlphaFoldDB" id="A0A1W1WDE3"/>
<evidence type="ECO:0008006" key="3">
    <source>
        <dbReference type="Google" id="ProtNLM"/>
    </source>
</evidence>
<dbReference type="OrthoDB" id="9867824at2"/>
<organism evidence="1 2">
    <name type="scientific">Sulfobacillus thermosulfidooxidans (strain DSM 9293 / VKM B-1269 / AT-1)</name>
    <dbReference type="NCBI Taxonomy" id="929705"/>
    <lineage>
        <taxon>Bacteria</taxon>
        <taxon>Bacillati</taxon>
        <taxon>Bacillota</taxon>
        <taxon>Clostridia</taxon>
        <taxon>Eubacteriales</taxon>
        <taxon>Clostridiales Family XVII. Incertae Sedis</taxon>
        <taxon>Sulfobacillus</taxon>
    </lineage>
</organism>
<evidence type="ECO:0000313" key="1">
    <source>
        <dbReference type="EMBL" id="SMC04189.1"/>
    </source>
</evidence>
<dbReference type="RefSeq" id="WP_020375526.1">
    <property type="nucleotide sequence ID" value="NZ_FWWY01000001.1"/>
</dbReference>
<protein>
    <recommendedName>
        <fullName evidence="3">Coat F domain-containing protein</fullName>
    </recommendedName>
</protein>
<evidence type="ECO:0000313" key="2">
    <source>
        <dbReference type="Proteomes" id="UP000192660"/>
    </source>
</evidence>
<name>A0A1W1WDE3_SULTA</name>